<dbReference type="AlphaFoldDB" id="A0A8E2EJL2"/>
<dbReference type="Gene3D" id="3.40.710.10">
    <property type="entry name" value="DD-peptidase/beta-lactamase superfamily"/>
    <property type="match status" value="1"/>
</dbReference>
<evidence type="ECO:0000313" key="4">
    <source>
        <dbReference type="Proteomes" id="UP000250266"/>
    </source>
</evidence>
<dbReference type="Proteomes" id="UP000250266">
    <property type="component" value="Unassembled WGS sequence"/>
</dbReference>
<dbReference type="SUPFAM" id="SSF56601">
    <property type="entry name" value="beta-lactamase/transpeptidase-like"/>
    <property type="match status" value="1"/>
</dbReference>
<dbReference type="EMBL" id="KV744822">
    <property type="protein sequence ID" value="OCK85227.1"/>
    <property type="molecule type" value="Genomic_DNA"/>
</dbReference>
<dbReference type="PANTHER" id="PTHR46825">
    <property type="entry name" value="D-ALANYL-D-ALANINE-CARBOXYPEPTIDASE/ENDOPEPTIDASE AMPH"/>
    <property type="match status" value="1"/>
</dbReference>
<accession>A0A8E2EJL2</accession>
<evidence type="ECO:0000313" key="3">
    <source>
        <dbReference type="EMBL" id="OCK85227.1"/>
    </source>
</evidence>
<name>A0A8E2EJL2_9PEZI</name>
<dbReference type="InterPro" id="IPR012338">
    <property type="entry name" value="Beta-lactam/transpept-like"/>
</dbReference>
<sequence length="578" mass="64080">MRDSHSILDTLHDDISYLLRACHVHTASIAVRCLARPEAEHRTYKLSELVCKTVVEQEALDYEVSNEGNIVFLVASITKVLVAIAFTIAVEVEAAKGGEDNRYEKFKEANDIALTALYNKHKDLSKLRMADLPGNPSITQLLMHCKGIRSSNHRLFAPDGSALMTADNLLEYVLDLSNNRLEKEHPTKSWTEYSNLNYALVGMAIETLWGGTLRDFMDKTLFEPLGIGNSTTIGYQEDSSLLRAGRYVVDSQGTLHFANAPEYSSSGAEAAAIGGYSCIADLDKIFTALLLGHHNEPVINSIDHELVKILRKDEIKNTEDLIYTKLGLRITKLNSSIIGSMSTNQLMFPDKKFATYAVAPNLREEVEIYYHAGSAVGCGCAYSLLPHEDKEKSFSVVVLTNTSGPVDASDHILRLILRQICSMMSPAGKLSLLIPKFPKPKDIRKMVAKGWEASSKAFKCFEDEDSTEGLDILCDISGTFKMENSSQTLEVKTINGKHLITFHGGAGPSRELRLVWISRDMVRICVPESVEPRLSMDRLGDADWADLTFRVTMAGNVVQRLERNTALGKDLLDRQSSV</sequence>
<dbReference type="InterPro" id="IPR050491">
    <property type="entry name" value="AmpC-like"/>
</dbReference>
<comment type="similarity">
    <text evidence="1">Belongs to the peptidase S12 family.</text>
</comment>
<feature type="domain" description="Beta-lactamase-related" evidence="2">
    <location>
        <begin position="69"/>
        <end position="410"/>
    </location>
</feature>
<proteinExistence type="inferred from homology"/>
<organism evidence="3 4">
    <name type="scientific">Lepidopterella palustris CBS 459.81</name>
    <dbReference type="NCBI Taxonomy" id="1314670"/>
    <lineage>
        <taxon>Eukaryota</taxon>
        <taxon>Fungi</taxon>
        <taxon>Dikarya</taxon>
        <taxon>Ascomycota</taxon>
        <taxon>Pezizomycotina</taxon>
        <taxon>Dothideomycetes</taxon>
        <taxon>Pleosporomycetidae</taxon>
        <taxon>Mytilinidiales</taxon>
        <taxon>Argynnaceae</taxon>
        <taxon>Lepidopterella</taxon>
    </lineage>
</organism>
<keyword evidence="4" id="KW-1185">Reference proteome</keyword>
<dbReference type="PANTHER" id="PTHR46825:SF9">
    <property type="entry name" value="BETA-LACTAMASE-RELATED DOMAIN-CONTAINING PROTEIN"/>
    <property type="match status" value="1"/>
</dbReference>
<evidence type="ECO:0000259" key="2">
    <source>
        <dbReference type="Pfam" id="PF00144"/>
    </source>
</evidence>
<protein>
    <submittedName>
        <fullName evidence="3">Beta-lactamase/transpeptidase-like protein</fullName>
    </submittedName>
</protein>
<dbReference type="Pfam" id="PF00144">
    <property type="entry name" value="Beta-lactamase"/>
    <property type="match status" value="1"/>
</dbReference>
<evidence type="ECO:0000256" key="1">
    <source>
        <dbReference type="ARBA" id="ARBA00038215"/>
    </source>
</evidence>
<gene>
    <name evidence="3" type="ORF">K432DRAFT_287269</name>
</gene>
<reference evidence="3 4" key="1">
    <citation type="journal article" date="2016" name="Nat. Commun.">
        <title>Ectomycorrhizal ecology is imprinted in the genome of the dominant symbiotic fungus Cenococcum geophilum.</title>
        <authorList>
            <consortium name="DOE Joint Genome Institute"/>
            <person name="Peter M."/>
            <person name="Kohler A."/>
            <person name="Ohm R.A."/>
            <person name="Kuo A."/>
            <person name="Krutzmann J."/>
            <person name="Morin E."/>
            <person name="Arend M."/>
            <person name="Barry K.W."/>
            <person name="Binder M."/>
            <person name="Choi C."/>
            <person name="Clum A."/>
            <person name="Copeland A."/>
            <person name="Grisel N."/>
            <person name="Haridas S."/>
            <person name="Kipfer T."/>
            <person name="LaButti K."/>
            <person name="Lindquist E."/>
            <person name="Lipzen A."/>
            <person name="Maire R."/>
            <person name="Meier B."/>
            <person name="Mihaltcheva S."/>
            <person name="Molinier V."/>
            <person name="Murat C."/>
            <person name="Poggeler S."/>
            <person name="Quandt C.A."/>
            <person name="Sperisen C."/>
            <person name="Tritt A."/>
            <person name="Tisserant E."/>
            <person name="Crous P.W."/>
            <person name="Henrissat B."/>
            <person name="Nehls U."/>
            <person name="Egli S."/>
            <person name="Spatafora J.W."/>
            <person name="Grigoriev I.V."/>
            <person name="Martin F.M."/>
        </authorList>
    </citation>
    <scope>NUCLEOTIDE SEQUENCE [LARGE SCALE GENOMIC DNA]</scope>
    <source>
        <strain evidence="3 4">CBS 459.81</strain>
    </source>
</reference>
<dbReference type="OrthoDB" id="5946976at2759"/>
<dbReference type="InterPro" id="IPR001466">
    <property type="entry name" value="Beta-lactam-related"/>
</dbReference>